<keyword evidence="5" id="KW-0131">Cell cycle</keyword>
<dbReference type="GO" id="GO:0016887">
    <property type="term" value="F:ATP hydrolysis activity"/>
    <property type="evidence" value="ECO:0007669"/>
    <property type="project" value="InterPro"/>
</dbReference>
<protein>
    <submittedName>
        <fullName evidence="5">Cell division control protein CDC6</fullName>
    </submittedName>
</protein>
<dbReference type="Gene3D" id="3.40.50.300">
    <property type="entry name" value="P-loop containing nucleotide triphosphate hydrolases"/>
    <property type="match status" value="1"/>
</dbReference>
<dbReference type="Gene3D" id="1.10.10.10">
    <property type="entry name" value="Winged helix-like DNA-binding domain superfamily/Winged helix DNA-binding domain"/>
    <property type="match status" value="1"/>
</dbReference>
<dbReference type="InterPro" id="IPR036390">
    <property type="entry name" value="WH_DNA-bd_sf"/>
</dbReference>
<feature type="domain" description="AAA+ ATPase" evidence="4">
    <location>
        <begin position="186"/>
        <end position="334"/>
    </location>
</feature>
<dbReference type="InterPro" id="IPR015163">
    <property type="entry name" value="Cdc6_C"/>
</dbReference>
<gene>
    <name evidence="5" type="ORF">AKO1_003860</name>
</gene>
<keyword evidence="6" id="KW-1185">Reference proteome</keyword>
<reference evidence="5 6" key="1">
    <citation type="submission" date="2024-03" db="EMBL/GenBank/DDBJ databases">
        <title>The Acrasis kona genome and developmental transcriptomes reveal deep origins of eukaryotic multicellular pathways.</title>
        <authorList>
            <person name="Sheikh S."/>
            <person name="Fu C.-J."/>
            <person name="Brown M.W."/>
            <person name="Baldauf S.L."/>
        </authorList>
    </citation>
    <scope>NUCLEOTIDE SEQUENCE [LARGE SCALE GENOMIC DNA]</scope>
    <source>
        <strain evidence="5 6">ATCC MYA-3509</strain>
    </source>
</reference>
<feature type="region of interest" description="Disordered" evidence="3">
    <location>
        <begin position="12"/>
        <end position="36"/>
    </location>
</feature>
<dbReference type="EMBL" id="JAOPGA020001475">
    <property type="protein sequence ID" value="KAL0488779.1"/>
    <property type="molecule type" value="Genomic_DNA"/>
</dbReference>
<dbReference type="GO" id="GO:0051301">
    <property type="term" value="P:cell division"/>
    <property type="evidence" value="ECO:0007669"/>
    <property type="project" value="UniProtKB-KW"/>
</dbReference>
<proteinExistence type="inferred from homology"/>
<dbReference type="InterPro" id="IPR003593">
    <property type="entry name" value="AAA+_ATPase"/>
</dbReference>
<name>A0AAW2ZHI5_9EUKA</name>
<dbReference type="GO" id="GO:0005634">
    <property type="term" value="C:nucleus"/>
    <property type="evidence" value="ECO:0007669"/>
    <property type="project" value="TreeGrafter"/>
</dbReference>
<dbReference type="SMART" id="SM00382">
    <property type="entry name" value="AAA"/>
    <property type="match status" value="1"/>
</dbReference>
<comment type="caution">
    <text evidence="5">The sequence shown here is derived from an EMBL/GenBank/DDBJ whole genome shotgun (WGS) entry which is preliminary data.</text>
</comment>
<dbReference type="SUPFAM" id="SSF52540">
    <property type="entry name" value="P-loop containing nucleoside triphosphate hydrolases"/>
    <property type="match status" value="1"/>
</dbReference>
<dbReference type="Pfam" id="PF09079">
    <property type="entry name" value="WHD_Cdc6"/>
    <property type="match status" value="1"/>
</dbReference>
<dbReference type="InterPro" id="IPR027417">
    <property type="entry name" value="P-loop_NTPase"/>
</dbReference>
<dbReference type="AlphaFoldDB" id="A0AAW2ZHI5"/>
<organism evidence="5 6">
    <name type="scientific">Acrasis kona</name>
    <dbReference type="NCBI Taxonomy" id="1008807"/>
    <lineage>
        <taxon>Eukaryota</taxon>
        <taxon>Discoba</taxon>
        <taxon>Heterolobosea</taxon>
        <taxon>Tetramitia</taxon>
        <taxon>Eutetramitia</taxon>
        <taxon>Acrasidae</taxon>
        <taxon>Acrasis</taxon>
    </lineage>
</organism>
<evidence type="ECO:0000313" key="5">
    <source>
        <dbReference type="EMBL" id="KAL0488779.1"/>
    </source>
</evidence>
<dbReference type="InterPro" id="IPR049945">
    <property type="entry name" value="AAA_22"/>
</dbReference>
<dbReference type="GO" id="GO:0003688">
    <property type="term" value="F:DNA replication origin binding"/>
    <property type="evidence" value="ECO:0007669"/>
    <property type="project" value="TreeGrafter"/>
</dbReference>
<evidence type="ECO:0000256" key="1">
    <source>
        <dbReference type="ARBA" id="ARBA00006184"/>
    </source>
</evidence>
<keyword evidence="2" id="KW-0235">DNA replication</keyword>
<keyword evidence="5" id="KW-0132">Cell division</keyword>
<accession>A0AAW2ZHI5</accession>
<evidence type="ECO:0000256" key="2">
    <source>
        <dbReference type="ARBA" id="ARBA00022705"/>
    </source>
</evidence>
<comment type="similarity">
    <text evidence="1">Belongs to the CDC6/cdc18 family.</text>
</comment>
<evidence type="ECO:0000256" key="3">
    <source>
        <dbReference type="SAM" id="MobiDB-lite"/>
    </source>
</evidence>
<dbReference type="GO" id="GO:0006270">
    <property type="term" value="P:DNA replication initiation"/>
    <property type="evidence" value="ECO:0007669"/>
    <property type="project" value="TreeGrafter"/>
</dbReference>
<dbReference type="InterPro" id="IPR036388">
    <property type="entry name" value="WH-like_DNA-bd_sf"/>
</dbReference>
<dbReference type="InterPro" id="IPR050311">
    <property type="entry name" value="ORC1/CDC6"/>
</dbReference>
<dbReference type="Proteomes" id="UP001431209">
    <property type="component" value="Unassembled WGS sequence"/>
</dbReference>
<evidence type="ECO:0000259" key="4">
    <source>
        <dbReference type="SMART" id="SM00382"/>
    </source>
</evidence>
<dbReference type="GO" id="GO:0033314">
    <property type="term" value="P:mitotic DNA replication checkpoint signaling"/>
    <property type="evidence" value="ECO:0007669"/>
    <property type="project" value="TreeGrafter"/>
</dbReference>
<sequence length="506" mass="57418">MFRITRSQAKALGETESEFSPLINSEPPKALSTDSSFEHSIQELLNNITQNYRYNPTLNDNRDDYLDKTFESEIENLLSKAIRNYRHITIDHDSASHTEDDFSYGSFNETSNYSDTSQTIEPSELKIQDDMFDRKSNEFQELSWSDKKNKIKRALSNVIEQTECKLFGRATQINDINNIINGCHDVGTSILISGLPGTGKTLVSKHILSDVGRNHGLYINCMSIYNSSDLYKSIQLVVECQYRYGVTDCDVIDNLNEVFKRSKKVLVLDEVECISVDDRLRLLHWTSSTKLVLIGITNQLAEADKFKHHLLFDAYNKNAIERILRERIESVTGTQYVLFNEPALKMVSIKSSLEGGLRNAFLMARKCVEMCDREEAIGLSLVNKVYQSYFTNSVMVETIKRLPLQQKLLLCAGVRLKQHNSSCSLGDMVSCLRSLAEEHRVKTDLSHEMIANNCVALGSQGMLKFTTKNGRIDMCKPIAILVSVGDLKFAMKDDNTIFFNNILDTL</sequence>
<dbReference type="SUPFAM" id="SSF46785">
    <property type="entry name" value="Winged helix' DNA-binding domain"/>
    <property type="match status" value="1"/>
</dbReference>
<dbReference type="PANTHER" id="PTHR10763:SF26">
    <property type="entry name" value="CELL DIVISION CONTROL PROTEIN 6 HOMOLOG"/>
    <property type="match status" value="1"/>
</dbReference>
<dbReference type="Pfam" id="PF13401">
    <property type="entry name" value="AAA_22"/>
    <property type="match status" value="1"/>
</dbReference>
<dbReference type="PANTHER" id="PTHR10763">
    <property type="entry name" value="CELL DIVISION CONTROL PROTEIN 6-RELATED"/>
    <property type="match status" value="1"/>
</dbReference>
<evidence type="ECO:0000313" key="6">
    <source>
        <dbReference type="Proteomes" id="UP001431209"/>
    </source>
</evidence>